<feature type="compositionally biased region" description="Low complexity" evidence="3">
    <location>
        <begin position="253"/>
        <end position="286"/>
    </location>
</feature>
<evidence type="ECO:0000256" key="1">
    <source>
        <dbReference type="ARBA" id="ARBA00010634"/>
    </source>
</evidence>
<dbReference type="PRINTS" id="PR01805">
    <property type="entry name" value="VACJLIPOPROT"/>
</dbReference>
<comment type="similarity">
    <text evidence="1">Belongs to the MlaA family.</text>
</comment>
<dbReference type="RefSeq" id="WP_206090872.1">
    <property type="nucleotide sequence ID" value="NZ_CP065053.1"/>
</dbReference>
<organism evidence="5 6">
    <name type="scientific">Massilia antarctica</name>
    <dbReference type="NCBI Taxonomy" id="2765360"/>
    <lineage>
        <taxon>Bacteria</taxon>
        <taxon>Pseudomonadati</taxon>
        <taxon>Pseudomonadota</taxon>
        <taxon>Betaproteobacteria</taxon>
        <taxon>Burkholderiales</taxon>
        <taxon>Oxalobacteraceae</taxon>
        <taxon>Telluria group</taxon>
        <taxon>Massilia</taxon>
    </lineage>
</organism>
<dbReference type="InterPro" id="IPR007428">
    <property type="entry name" value="MlaA"/>
</dbReference>
<evidence type="ECO:0000313" key="5">
    <source>
        <dbReference type="EMBL" id="QPI51260.1"/>
    </source>
</evidence>
<dbReference type="EMBL" id="CP065053">
    <property type="protein sequence ID" value="QPI51260.1"/>
    <property type="molecule type" value="Genomic_DNA"/>
</dbReference>
<evidence type="ECO:0000313" key="6">
    <source>
        <dbReference type="Proteomes" id="UP000662888"/>
    </source>
</evidence>
<feature type="region of interest" description="Disordered" evidence="3">
    <location>
        <begin position="239"/>
        <end position="310"/>
    </location>
</feature>
<dbReference type="PROSITE" id="PS51257">
    <property type="entry name" value="PROKAR_LIPOPROTEIN"/>
    <property type="match status" value="1"/>
</dbReference>
<keyword evidence="2 4" id="KW-0732">Signal</keyword>
<evidence type="ECO:0000256" key="2">
    <source>
        <dbReference type="ARBA" id="ARBA00022729"/>
    </source>
</evidence>
<dbReference type="Proteomes" id="UP000662888">
    <property type="component" value="Chromosome"/>
</dbReference>
<sequence length="310" mass="32469">MTLTKPNRALDWRARAAALVAIAALSGCATNNPRDPLEPFNRTMFKFNDAIDQAALKPVATAYKKVVPSFVQTGVNNFFGNLSDVWTGANNLMQGKGEKGMSDWTRVALNSTFGIGGLFDIASEAGLKKHNEDFGQTLGYWGVPSGPYLMLPLLGPSTVRDASGLPVDMAANAWSYVDPTATRNVGTALRVIDARANVLDASNLMEEAALDRYEFIRDGYLQRRQGQLFDGETSRKALKAASDEPADAKSIRAAYADDAPATASATAPATAPATEPAGAAPAATPTAPAPTPAPGDAPAAPAVSSETPSK</sequence>
<name>A0AA49AA21_9BURK</name>
<proteinExistence type="inferred from homology"/>
<dbReference type="PANTHER" id="PTHR30035:SF3">
    <property type="entry name" value="INTERMEMBRANE PHOSPHOLIPID TRANSPORT SYSTEM LIPOPROTEIN MLAA"/>
    <property type="match status" value="1"/>
</dbReference>
<dbReference type="Pfam" id="PF04333">
    <property type="entry name" value="MlaA"/>
    <property type="match status" value="1"/>
</dbReference>
<gene>
    <name evidence="5" type="ORF">IV454_06970</name>
</gene>
<protein>
    <submittedName>
        <fullName evidence="5">VacJ family lipoprotein</fullName>
    </submittedName>
</protein>
<dbReference type="PANTHER" id="PTHR30035">
    <property type="entry name" value="LIPOPROTEIN VACJ-RELATED"/>
    <property type="match status" value="1"/>
</dbReference>
<reference evidence="5 6" key="1">
    <citation type="submission" date="2020-11" db="EMBL/GenBank/DDBJ databases">
        <authorList>
            <person name="Sun Q."/>
        </authorList>
    </citation>
    <scope>NUCLEOTIDE SEQUENCE [LARGE SCALE GENOMIC DNA]</scope>
    <source>
        <strain evidence="5 6">P8398</strain>
    </source>
</reference>
<feature type="chain" id="PRO_5046803399" evidence="4">
    <location>
        <begin position="30"/>
        <end position="310"/>
    </location>
</feature>
<accession>A0AA49AA21</accession>
<evidence type="ECO:0000256" key="4">
    <source>
        <dbReference type="SAM" id="SignalP"/>
    </source>
</evidence>
<feature type="signal peptide" evidence="4">
    <location>
        <begin position="1"/>
        <end position="29"/>
    </location>
</feature>
<keyword evidence="5" id="KW-0449">Lipoprotein</keyword>
<keyword evidence="6" id="KW-1185">Reference proteome</keyword>
<evidence type="ECO:0000256" key="3">
    <source>
        <dbReference type="SAM" id="MobiDB-lite"/>
    </source>
</evidence>